<evidence type="ECO:0000313" key="6">
    <source>
        <dbReference type="EMBL" id="MFH0267370.1"/>
    </source>
</evidence>
<sequence>MASIKDVAKLAGVSLMTVSRAINQPDRVREKTLNKVQKAIDSLSYVPYESAQKMRSRASTSFEDKTIIVLALDVATTPFSVDILYAIEETLRKHGWHAIVINTSDITPPDEVIDKVLAQRPAGIIYTSMGLRKVNVPERLRAIPIVLANCVTDSCQCPAYIPNDRLGQYNAMREVLSRGKSKVLYLTLPQNIIATPERDKGFELAISERTEHIDVRKGQLTDPVNYNQTIDMIDDAFQNGYQFDVLVCGNDRMALVAQMYLLSKGIKIPTEVSILGFDNMLDMSDLFYPQLTTVELPHRKIGEEAALHIVMQKTHNDVVSLNCPLIIRNTLQ</sequence>
<gene>
    <name evidence="6" type="ORF">ACGRQ9_18170</name>
</gene>
<keyword evidence="1" id="KW-0678">Repressor</keyword>
<dbReference type="PANTHER" id="PTHR30146">
    <property type="entry name" value="LACI-RELATED TRANSCRIPTIONAL REPRESSOR"/>
    <property type="match status" value="1"/>
</dbReference>
<dbReference type="EMBL" id="JBIHSN010000004">
    <property type="protein sequence ID" value="MFH0267370.1"/>
    <property type="molecule type" value="Genomic_DNA"/>
</dbReference>
<feature type="domain" description="HTH lacI-type" evidence="5">
    <location>
        <begin position="2"/>
        <end position="56"/>
    </location>
</feature>
<dbReference type="PROSITE" id="PS50932">
    <property type="entry name" value="HTH_LACI_2"/>
    <property type="match status" value="1"/>
</dbReference>
<dbReference type="RefSeq" id="WP_394608882.1">
    <property type="nucleotide sequence ID" value="NZ_JBIHSN010000004.1"/>
</dbReference>
<keyword evidence="7" id="KW-1185">Reference proteome</keyword>
<reference evidence="6 7" key="1">
    <citation type="submission" date="2024-10" db="EMBL/GenBank/DDBJ databases">
        <authorList>
            <person name="Yibar A."/>
            <person name="Saticioglu I.B."/>
            <person name="Duman M."/>
            <person name="Ajmi N."/>
            <person name="Gurler F."/>
            <person name="Ay H."/>
            <person name="Onuk E."/>
            <person name="Guler S."/>
            <person name="Romalde J.L."/>
        </authorList>
    </citation>
    <scope>NUCLEOTIDE SEQUENCE [LARGE SCALE GENOMIC DNA]</scope>
    <source>
        <strain evidence="6 7">14-MA-B</strain>
    </source>
</reference>
<evidence type="ECO:0000259" key="5">
    <source>
        <dbReference type="PROSITE" id="PS50932"/>
    </source>
</evidence>
<dbReference type="InterPro" id="IPR010982">
    <property type="entry name" value="Lambda_DNA-bd_dom_sf"/>
</dbReference>
<dbReference type="InterPro" id="IPR000843">
    <property type="entry name" value="HTH_LacI"/>
</dbReference>
<dbReference type="PROSITE" id="PS00356">
    <property type="entry name" value="HTH_LACI_1"/>
    <property type="match status" value="1"/>
</dbReference>
<dbReference type="PRINTS" id="PR00036">
    <property type="entry name" value="HTHLACI"/>
</dbReference>
<keyword evidence="4" id="KW-0804">Transcription</keyword>
<dbReference type="Gene3D" id="3.40.50.2300">
    <property type="match status" value="2"/>
</dbReference>
<name>A0ABW7J0C1_9VIBR</name>
<evidence type="ECO:0000256" key="2">
    <source>
        <dbReference type="ARBA" id="ARBA00023015"/>
    </source>
</evidence>
<evidence type="ECO:0000256" key="4">
    <source>
        <dbReference type="ARBA" id="ARBA00023163"/>
    </source>
</evidence>
<organism evidence="6 7">
    <name type="scientific">Vibrio rumoiensis</name>
    <dbReference type="NCBI Taxonomy" id="76258"/>
    <lineage>
        <taxon>Bacteria</taxon>
        <taxon>Pseudomonadati</taxon>
        <taxon>Pseudomonadota</taxon>
        <taxon>Gammaproteobacteria</taxon>
        <taxon>Vibrionales</taxon>
        <taxon>Vibrionaceae</taxon>
        <taxon>Vibrio</taxon>
    </lineage>
</organism>
<evidence type="ECO:0000256" key="3">
    <source>
        <dbReference type="ARBA" id="ARBA00023125"/>
    </source>
</evidence>
<keyword evidence="3 6" id="KW-0238">DNA-binding</keyword>
<accession>A0ABW7J0C1</accession>
<comment type="caution">
    <text evidence="6">The sequence shown here is derived from an EMBL/GenBank/DDBJ whole genome shotgun (WGS) entry which is preliminary data.</text>
</comment>
<dbReference type="Gene3D" id="1.10.260.40">
    <property type="entry name" value="lambda repressor-like DNA-binding domains"/>
    <property type="match status" value="1"/>
</dbReference>
<dbReference type="Pfam" id="PF00532">
    <property type="entry name" value="Peripla_BP_1"/>
    <property type="match status" value="1"/>
</dbReference>
<dbReference type="CDD" id="cd06288">
    <property type="entry name" value="PBP1_sucrose_transcription_regulator"/>
    <property type="match status" value="1"/>
</dbReference>
<evidence type="ECO:0000256" key="1">
    <source>
        <dbReference type="ARBA" id="ARBA00022491"/>
    </source>
</evidence>
<keyword evidence="2" id="KW-0805">Transcription regulation</keyword>
<dbReference type="SUPFAM" id="SSF53822">
    <property type="entry name" value="Periplasmic binding protein-like I"/>
    <property type="match status" value="1"/>
</dbReference>
<dbReference type="InterPro" id="IPR001761">
    <property type="entry name" value="Peripla_BP/Lac1_sug-bd_dom"/>
</dbReference>
<dbReference type="GO" id="GO:0003677">
    <property type="term" value="F:DNA binding"/>
    <property type="evidence" value="ECO:0007669"/>
    <property type="project" value="UniProtKB-KW"/>
</dbReference>
<evidence type="ECO:0000313" key="7">
    <source>
        <dbReference type="Proteomes" id="UP001607151"/>
    </source>
</evidence>
<dbReference type="CDD" id="cd01392">
    <property type="entry name" value="HTH_LacI"/>
    <property type="match status" value="1"/>
</dbReference>
<proteinExistence type="predicted"/>
<dbReference type="SUPFAM" id="SSF47413">
    <property type="entry name" value="lambda repressor-like DNA-binding domains"/>
    <property type="match status" value="1"/>
</dbReference>
<dbReference type="InterPro" id="IPR028082">
    <property type="entry name" value="Peripla_BP_I"/>
</dbReference>
<protein>
    <submittedName>
        <fullName evidence="6">LacI family DNA-binding transcriptional regulator</fullName>
    </submittedName>
</protein>
<dbReference type="PANTHER" id="PTHR30146:SF151">
    <property type="entry name" value="HTH-TYPE TRANSCRIPTIONAL REPRESSOR CYTR"/>
    <property type="match status" value="1"/>
</dbReference>
<dbReference type="Pfam" id="PF00356">
    <property type="entry name" value="LacI"/>
    <property type="match status" value="1"/>
</dbReference>
<dbReference type="SMART" id="SM00354">
    <property type="entry name" value="HTH_LACI"/>
    <property type="match status" value="1"/>
</dbReference>
<dbReference type="Proteomes" id="UP001607151">
    <property type="component" value="Unassembled WGS sequence"/>
</dbReference>